<dbReference type="InterPro" id="IPR036514">
    <property type="entry name" value="SGNH_hydro_sf"/>
</dbReference>
<evidence type="ECO:0000313" key="5">
    <source>
        <dbReference type="Proteomes" id="UP001459277"/>
    </source>
</evidence>
<proteinExistence type="predicted"/>
<reference evidence="4 5" key="1">
    <citation type="submission" date="2024-01" db="EMBL/GenBank/DDBJ databases">
        <title>A telomere-to-telomere, gap-free genome of sweet tea (Lithocarpus litseifolius).</title>
        <authorList>
            <person name="Zhou J."/>
        </authorList>
    </citation>
    <scope>NUCLEOTIDE SEQUENCE [LARGE SCALE GENOMIC DNA]</scope>
    <source>
        <strain evidence="4">Zhou-2022a</strain>
        <tissue evidence="4">Leaf</tissue>
    </source>
</reference>
<evidence type="ECO:0000256" key="2">
    <source>
        <dbReference type="SAM" id="SignalP"/>
    </source>
</evidence>
<evidence type="ECO:0000256" key="1">
    <source>
        <dbReference type="ARBA" id="ARBA00022801"/>
    </source>
</evidence>
<evidence type="ECO:0000259" key="3">
    <source>
        <dbReference type="Pfam" id="PF03629"/>
    </source>
</evidence>
<dbReference type="Pfam" id="PF03629">
    <property type="entry name" value="SASA"/>
    <property type="match status" value="1"/>
</dbReference>
<dbReference type="InterPro" id="IPR052940">
    <property type="entry name" value="Carb_Esterase_6"/>
</dbReference>
<keyword evidence="5" id="KW-1185">Reference proteome</keyword>
<keyword evidence="1" id="KW-0378">Hydrolase</keyword>
<dbReference type="Proteomes" id="UP001459277">
    <property type="component" value="Unassembled WGS sequence"/>
</dbReference>
<dbReference type="PANTHER" id="PTHR31988:SF15">
    <property type="entry name" value="ESTERASE, PUTATIVE (DUF303)-RELATED"/>
    <property type="match status" value="1"/>
</dbReference>
<protein>
    <recommendedName>
        <fullName evidence="3">Sialate O-acetylesterase domain-containing protein</fullName>
    </recommendedName>
</protein>
<gene>
    <name evidence="4" type="ORF">SO802_004534</name>
</gene>
<dbReference type="GO" id="GO:0016787">
    <property type="term" value="F:hydrolase activity"/>
    <property type="evidence" value="ECO:0007669"/>
    <property type="project" value="UniProtKB-KW"/>
</dbReference>
<comment type="caution">
    <text evidence="4">The sequence shown here is derived from an EMBL/GenBank/DDBJ whole genome shotgun (WGS) entry which is preliminary data.</text>
</comment>
<sequence length="261" mass="28543">MSKGMLLFFFFFFVALAGSVCPEEVKPKNIFILAGQSNMAGRGGLNTPKWDGKIPYESNPNPNILQLALDKSWVQAHEPLHVEIDYGKTVGIGPGLPFANAILAKDPSFGVIGLVPCAKGATKIKEWALGTKLYTRLVNRAKASLQSGGKIQALIWYQGESDTKEKADAESYKSRLEKLFQDFRRDLNAPDLPIIMVAIASAEGPLMETVREAQLSINLNNVKCIDAKGSHLNKDKLHLDTASQVLLGQKLADTFLSSFSH</sequence>
<feature type="signal peptide" evidence="2">
    <location>
        <begin position="1"/>
        <end position="17"/>
    </location>
</feature>
<accession>A0AAW2E740</accession>
<evidence type="ECO:0000313" key="4">
    <source>
        <dbReference type="EMBL" id="KAL0017465.1"/>
    </source>
</evidence>
<dbReference type="SUPFAM" id="SSF52266">
    <property type="entry name" value="SGNH hydrolase"/>
    <property type="match status" value="1"/>
</dbReference>
<name>A0AAW2E740_9ROSI</name>
<dbReference type="EMBL" id="JAZDWU010000001">
    <property type="protein sequence ID" value="KAL0017465.1"/>
    <property type="molecule type" value="Genomic_DNA"/>
</dbReference>
<dbReference type="AlphaFoldDB" id="A0AAW2E740"/>
<feature type="chain" id="PRO_5044013763" description="Sialate O-acetylesterase domain-containing protein" evidence="2">
    <location>
        <begin position="18"/>
        <end position="261"/>
    </location>
</feature>
<dbReference type="InterPro" id="IPR005181">
    <property type="entry name" value="SASA"/>
</dbReference>
<feature type="domain" description="Sialate O-acetylesterase" evidence="3">
    <location>
        <begin position="28"/>
        <end position="256"/>
    </location>
</feature>
<dbReference type="PANTHER" id="PTHR31988">
    <property type="entry name" value="ESTERASE, PUTATIVE (DUF303)-RELATED"/>
    <property type="match status" value="1"/>
</dbReference>
<organism evidence="4 5">
    <name type="scientific">Lithocarpus litseifolius</name>
    <dbReference type="NCBI Taxonomy" id="425828"/>
    <lineage>
        <taxon>Eukaryota</taxon>
        <taxon>Viridiplantae</taxon>
        <taxon>Streptophyta</taxon>
        <taxon>Embryophyta</taxon>
        <taxon>Tracheophyta</taxon>
        <taxon>Spermatophyta</taxon>
        <taxon>Magnoliopsida</taxon>
        <taxon>eudicotyledons</taxon>
        <taxon>Gunneridae</taxon>
        <taxon>Pentapetalae</taxon>
        <taxon>rosids</taxon>
        <taxon>fabids</taxon>
        <taxon>Fagales</taxon>
        <taxon>Fagaceae</taxon>
        <taxon>Lithocarpus</taxon>
    </lineage>
</organism>
<dbReference type="Gene3D" id="3.40.50.1110">
    <property type="entry name" value="SGNH hydrolase"/>
    <property type="match status" value="1"/>
</dbReference>
<keyword evidence="2" id="KW-0732">Signal</keyword>